<dbReference type="PANTHER" id="PTHR21016">
    <property type="entry name" value="BETA-AMYLOID BINDING PROTEIN-RELATED"/>
    <property type="match status" value="1"/>
</dbReference>
<dbReference type="InterPro" id="IPR007829">
    <property type="entry name" value="TM2"/>
</dbReference>
<evidence type="ECO:0000256" key="3">
    <source>
        <dbReference type="ARBA" id="ARBA00022989"/>
    </source>
</evidence>
<dbReference type="Pfam" id="PF05154">
    <property type="entry name" value="TM2"/>
    <property type="match status" value="1"/>
</dbReference>
<organism evidence="7 8">
    <name type="scientific">Mycoplasma seminis</name>
    <dbReference type="NCBI Taxonomy" id="512749"/>
    <lineage>
        <taxon>Bacteria</taxon>
        <taxon>Bacillati</taxon>
        <taxon>Mycoplasmatota</taxon>
        <taxon>Mollicutes</taxon>
        <taxon>Mycoplasmataceae</taxon>
        <taxon>Mycoplasma</taxon>
    </lineage>
</organism>
<keyword evidence="4 5" id="KW-0472">Membrane</keyword>
<sequence>MKVKSTRSWLVNLLLSIFLGEFGIDRLYGGRVGLFLLKLLTAGGCAVWWIIDIILAVMGLQKDNQGLYIRP</sequence>
<accession>A0ABY9HAH6</accession>
<evidence type="ECO:0000313" key="7">
    <source>
        <dbReference type="EMBL" id="WLP85542.1"/>
    </source>
</evidence>
<dbReference type="RefSeq" id="WP_305937974.1">
    <property type="nucleotide sequence ID" value="NZ_CP132191.1"/>
</dbReference>
<keyword evidence="2 5" id="KW-0812">Transmembrane</keyword>
<dbReference type="Proteomes" id="UP001237011">
    <property type="component" value="Chromosome"/>
</dbReference>
<evidence type="ECO:0000256" key="5">
    <source>
        <dbReference type="SAM" id="Phobius"/>
    </source>
</evidence>
<dbReference type="PANTHER" id="PTHR21016:SF25">
    <property type="entry name" value="TM2 DOMAIN-CONTAINING PROTEIN DDB_G0277895-RELATED"/>
    <property type="match status" value="1"/>
</dbReference>
<evidence type="ECO:0000256" key="2">
    <source>
        <dbReference type="ARBA" id="ARBA00022692"/>
    </source>
</evidence>
<feature type="domain" description="TM2" evidence="6">
    <location>
        <begin position="6"/>
        <end position="54"/>
    </location>
</feature>
<evidence type="ECO:0000313" key="8">
    <source>
        <dbReference type="Proteomes" id="UP001237011"/>
    </source>
</evidence>
<comment type="subcellular location">
    <subcellularLocation>
        <location evidence="1">Membrane</location>
        <topology evidence="1">Multi-pass membrane protein</topology>
    </subcellularLocation>
</comment>
<gene>
    <name evidence="7" type="ORF">Q8852_04470</name>
</gene>
<reference evidence="7" key="1">
    <citation type="submission" date="2023-08" db="EMBL/GenBank/DDBJ databases">
        <title>Complete genome sequence of Mycoplasma seminis 2200.</title>
        <authorList>
            <person name="Spergser J."/>
        </authorList>
    </citation>
    <scope>NUCLEOTIDE SEQUENCE [LARGE SCALE GENOMIC DNA]</scope>
    <source>
        <strain evidence="7">2200</strain>
    </source>
</reference>
<protein>
    <submittedName>
        <fullName evidence="7">TM2 domain-containing protein</fullName>
    </submittedName>
</protein>
<evidence type="ECO:0000259" key="6">
    <source>
        <dbReference type="Pfam" id="PF05154"/>
    </source>
</evidence>
<feature type="transmembrane region" description="Helical" evidence="5">
    <location>
        <begin position="39"/>
        <end position="60"/>
    </location>
</feature>
<dbReference type="InterPro" id="IPR050932">
    <property type="entry name" value="TM2D1-3-like"/>
</dbReference>
<keyword evidence="8" id="KW-1185">Reference proteome</keyword>
<evidence type="ECO:0000256" key="4">
    <source>
        <dbReference type="ARBA" id="ARBA00023136"/>
    </source>
</evidence>
<proteinExistence type="predicted"/>
<keyword evidence="3 5" id="KW-1133">Transmembrane helix</keyword>
<evidence type="ECO:0000256" key="1">
    <source>
        <dbReference type="ARBA" id="ARBA00004141"/>
    </source>
</evidence>
<dbReference type="EMBL" id="CP132191">
    <property type="protein sequence ID" value="WLP85542.1"/>
    <property type="molecule type" value="Genomic_DNA"/>
</dbReference>
<name>A0ABY9HAH6_9MOLU</name>